<name>A0A4U0S4J4_9ACTN</name>
<sequence length="108" mass="11822">MDCIRQQADGTTTFPQKAKTCQYNIIGLIQTEHLTERGVNGRSRFIVGVGSGGNWDAVEKAWNAGDLTPDDLEDLFLVHVVVEDISGDDTDTWGFPGDDYTIVATPFS</sequence>
<proteinExistence type="predicted"/>
<dbReference type="OrthoDB" id="4121424at2"/>
<accession>A0A4U0S4J4</accession>
<organism evidence="1 2">
    <name type="scientific">Actinacidiphila oryziradicis</name>
    <dbReference type="NCBI Taxonomy" id="2571141"/>
    <lineage>
        <taxon>Bacteria</taxon>
        <taxon>Bacillati</taxon>
        <taxon>Actinomycetota</taxon>
        <taxon>Actinomycetes</taxon>
        <taxon>Kitasatosporales</taxon>
        <taxon>Streptomycetaceae</taxon>
        <taxon>Actinacidiphila</taxon>
    </lineage>
</organism>
<comment type="caution">
    <text evidence="1">The sequence shown here is derived from an EMBL/GenBank/DDBJ whole genome shotgun (WGS) entry which is preliminary data.</text>
</comment>
<keyword evidence="2" id="KW-1185">Reference proteome</keyword>
<dbReference type="Proteomes" id="UP000305778">
    <property type="component" value="Unassembled WGS sequence"/>
</dbReference>
<evidence type="ECO:0000313" key="1">
    <source>
        <dbReference type="EMBL" id="TKA01981.1"/>
    </source>
</evidence>
<dbReference type="EMBL" id="SUMC01000067">
    <property type="protein sequence ID" value="TKA01981.1"/>
    <property type="molecule type" value="Genomic_DNA"/>
</dbReference>
<dbReference type="RefSeq" id="WP_136728995.1">
    <property type="nucleotide sequence ID" value="NZ_SUMC01000067.1"/>
</dbReference>
<evidence type="ECO:0000313" key="2">
    <source>
        <dbReference type="Proteomes" id="UP000305778"/>
    </source>
</evidence>
<protein>
    <submittedName>
        <fullName evidence="1">Uncharacterized protein</fullName>
    </submittedName>
</protein>
<reference evidence="1 2" key="1">
    <citation type="submission" date="2019-04" db="EMBL/GenBank/DDBJ databases">
        <title>Streptomyces oryziradicis sp. nov., a novel actinomycete isolated from rhizosphere soil of rice (Oryza sativa L.).</title>
        <authorList>
            <person name="Li C."/>
        </authorList>
    </citation>
    <scope>NUCLEOTIDE SEQUENCE [LARGE SCALE GENOMIC DNA]</scope>
    <source>
        <strain evidence="1 2">NEAU-C40</strain>
    </source>
</reference>
<dbReference type="AlphaFoldDB" id="A0A4U0S4J4"/>
<gene>
    <name evidence="1" type="ORF">FCI23_39615</name>
</gene>